<reference evidence="1 2" key="1">
    <citation type="journal article" date="2022" name="Plant J.">
        <title>Chromosome-level genome of Camellia lanceoleosa provides a valuable resource for understanding genome evolution and self-incompatibility.</title>
        <authorList>
            <person name="Gong W."/>
            <person name="Xiao S."/>
            <person name="Wang L."/>
            <person name="Liao Z."/>
            <person name="Chang Y."/>
            <person name="Mo W."/>
            <person name="Hu G."/>
            <person name="Li W."/>
            <person name="Zhao G."/>
            <person name="Zhu H."/>
            <person name="Hu X."/>
            <person name="Ji K."/>
            <person name="Xiang X."/>
            <person name="Song Q."/>
            <person name="Yuan D."/>
            <person name="Jin S."/>
            <person name="Zhang L."/>
        </authorList>
    </citation>
    <scope>NUCLEOTIDE SEQUENCE [LARGE SCALE GENOMIC DNA]</scope>
    <source>
        <strain evidence="1">SQ_2022a</strain>
    </source>
</reference>
<dbReference type="EMBL" id="CM045762">
    <property type="protein sequence ID" value="KAI8012730.1"/>
    <property type="molecule type" value="Genomic_DNA"/>
</dbReference>
<gene>
    <name evidence="1" type="ORF">LOK49_LG06G01817</name>
</gene>
<organism evidence="1 2">
    <name type="scientific">Camellia lanceoleosa</name>
    <dbReference type="NCBI Taxonomy" id="1840588"/>
    <lineage>
        <taxon>Eukaryota</taxon>
        <taxon>Viridiplantae</taxon>
        <taxon>Streptophyta</taxon>
        <taxon>Embryophyta</taxon>
        <taxon>Tracheophyta</taxon>
        <taxon>Spermatophyta</taxon>
        <taxon>Magnoliopsida</taxon>
        <taxon>eudicotyledons</taxon>
        <taxon>Gunneridae</taxon>
        <taxon>Pentapetalae</taxon>
        <taxon>asterids</taxon>
        <taxon>Ericales</taxon>
        <taxon>Theaceae</taxon>
        <taxon>Camellia</taxon>
    </lineage>
</organism>
<protein>
    <submittedName>
        <fullName evidence="1">Uncharacterized protein</fullName>
    </submittedName>
</protein>
<evidence type="ECO:0000313" key="2">
    <source>
        <dbReference type="Proteomes" id="UP001060215"/>
    </source>
</evidence>
<keyword evidence="2" id="KW-1185">Reference proteome</keyword>
<sequence>MLSKLVSSAKSICLRLSREIHMLLQREIDLQTRLSHEIDLLFQRNRSALSAKSIFSFNVVCNSLHRPLPQGKRPQTCWCVTCHIPAIQDLFQG</sequence>
<accession>A0ACC0HHG0</accession>
<proteinExistence type="predicted"/>
<dbReference type="Proteomes" id="UP001060215">
    <property type="component" value="Chromosome 5"/>
</dbReference>
<name>A0ACC0HHG0_9ERIC</name>
<evidence type="ECO:0000313" key="1">
    <source>
        <dbReference type="EMBL" id="KAI8012730.1"/>
    </source>
</evidence>
<comment type="caution">
    <text evidence="1">The sequence shown here is derived from an EMBL/GenBank/DDBJ whole genome shotgun (WGS) entry which is preliminary data.</text>
</comment>